<dbReference type="PANTHER" id="PTHR31741">
    <property type="entry name" value="OS02G0726500 PROTEIN-RELATED"/>
    <property type="match status" value="1"/>
</dbReference>
<dbReference type="EMBL" id="CM026423">
    <property type="protein sequence ID" value="KAG0582443.1"/>
    <property type="molecule type" value="Genomic_DNA"/>
</dbReference>
<protein>
    <recommendedName>
        <fullName evidence="11">O-fucosyltransferase family protein</fullName>
    </recommendedName>
</protein>
<accession>A0A8T0IJ01</accession>
<reference evidence="13" key="1">
    <citation type="submission" date="2020-06" db="EMBL/GenBank/DDBJ databases">
        <title>WGS assembly of Ceratodon purpureus strain R40.</title>
        <authorList>
            <person name="Carey S.B."/>
            <person name="Jenkins J."/>
            <person name="Shu S."/>
            <person name="Lovell J.T."/>
            <person name="Sreedasyam A."/>
            <person name="Maumus F."/>
            <person name="Tiley G.P."/>
            <person name="Fernandez-Pozo N."/>
            <person name="Barry K."/>
            <person name="Chen C."/>
            <person name="Wang M."/>
            <person name="Lipzen A."/>
            <person name="Daum C."/>
            <person name="Saski C.A."/>
            <person name="Payton A.C."/>
            <person name="Mcbreen J.C."/>
            <person name="Conrad R.E."/>
            <person name="Kollar L.M."/>
            <person name="Olsson S."/>
            <person name="Huttunen S."/>
            <person name="Landis J.B."/>
            <person name="Wickett N.J."/>
            <person name="Johnson M.G."/>
            <person name="Rensing S.A."/>
            <person name="Grimwood J."/>
            <person name="Schmutz J."/>
            <person name="Mcdaniel S.F."/>
        </authorList>
    </citation>
    <scope>NUCLEOTIDE SEQUENCE</scope>
    <source>
        <strain evidence="13">R40</strain>
    </source>
</reference>
<evidence type="ECO:0000256" key="8">
    <source>
        <dbReference type="ARBA" id="ARBA00023180"/>
    </source>
</evidence>
<dbReference type="AlphaFoldDB" id="A0A8T0IJ01"/>
<keyword evidence="5 12" id="KW-0812">Transmembrane</keyword>
<keyword evidence="7 12" id="KW-0472">Membrane</keyword>
<evidence type="ECO:0000256" key="10">
    <source>
        <dbReference type="ARBA" id="ARBA00023277"/>
    </source>
</evidence>
<keyword evidence="10" id="KW-0119">Carbohydrate metabolism</keyword>
<dbReference type="GO" id="GO:0006004">
    <property type="term" value="P:fucose metabolic process"/>
    <property type="evidence" value="ECO:0007669"/>
    <property type="project" value="UniProtKB-KW"/>
</dbReference>
<evidence type="ECO:0000256" key="6">
    <source>
        <dbReference type="ARBA" id="ARBA00022989"/>
    </source>
</evidence>
<dbReference type="PANTHER" id="PTHR31741:SF6">
    <property type="entry name" value="PROTEIN EMBRYO SAC DEVELOPMENT ARREST 30"/>
    <property type="match status" value="1"/>
</dbReference>
<name>A0A8T0IJ01_CERPU</name>
<keyword evidence="4" id="KW-0808">Transferase</keyword>
<evidence type="ECO:0000256" key="7">
    <source>
        <dbReference type="ARBA" id="ARBA00023136"/>
    </source>
</evidence>
<evidence type="ECO:0000256" key="1">
    <source>
        <dbReference type="ARBA" id="ARBA00004370"/>
    </source>
</evidence>
<dbReference type="InterPro" id="IPR024709">
    <property type="entry name" value="FucosylTrfase_pln"/>
</dbReference>
<dbReference type="InterPro" id="IPR019378">
    <property type="entry name" value="GDP-Fuc_O-FucTrfase"/>
</dbReference>
<feature type="transmembrane region" description="Helical" evidence="12">
    <location>
        <begin position="16"/>
        <end position="38"/>
    </location>
</feature>
<sequence length="620" mass="70014">MAMVVGPQPGRGPPRLLCLLMLVVIAIASFVSIFTQIFGDRGSGLQRREESLGSWTRPVSEAESGREQGFQNGRVWRPVDALRQLLPYAARSVSYHAPVIPGRGFLFATIRGELHEIHAAVCDFVVIARLLNATIVLPKIQGIVSVKGGGSKVERFSYLYDEQRFITALKDDVRVVKRLPKKFRTRASLQKQSVKTPARLSSVHFYLDEVLPALTTHGACGLVFSDGGGLQSLLPPELVEYQRLRCRVAFHVLRFRREIHELGVQLVRRLEAHGRPYVVVHFGLERDVLAHYGCAELFQDLQTESIQSQRKQMLSMGKDEVSDLQIDSQKQRRSGLCPLMPAEVGILLESFGFRNDTRIYMTGTEITGGQRILLPLRSMYANLDDRFTMSTLQERSSLHGPLQQKAPRKFSDTLNRLIFWRRNGSPTPHSKTSSPKGWWRSVGECEYDTENYFTSTPVEGESKDIQLLHAALDYVVSLEANTYFPAFDRDRHGFPNIASLIMGHRLYQSASLKTFRLNRSAVATFLDECPHEHSHNWSTWVLSVQKFLLDSLQPHSAPGSAGLHNHVKSEMFLAHPLPECACQTGESMHDANRTFQRLSADERLVWEGVTMCPAWMVNKH</sequence>
<proteinExistence type="inferred from homology"/>
<keyword evidence="6 12" id="KW-1133">Transmembrane helix</keyword>
<comment type="caution">
    <text evidence="13">The sequence shown here is derived from an EMBL/GenBank/DDBJ whole genome shotgun (WGS) entry which is preliminary data.</text>
</comment>
<dbReference type="GO" id="GO:0005794">
    <property type="term" value="C:Golgi apparatus"/>
    <property type="evidence" value="ECO:0007669"/>
    <property type="project" value="TreeGrafter"/>
</dbReference>
<evidence type="ECO:0000256" key="5">
    <source>
        <dbReference type="ARBA" id="ARBA00022692"/>
    </source>
</evidence>
<gene>
    <name evidence="13" type="ORF">KC19_3G060200</name>
</gene>
<evidence type="ECO:0000256" key="12">
    <source>
        <dbReference type="SAM" id="Phobius"/>
    </source>
</evidence>
<organism evidence="13 14">
    <name type="scientific">Ceratodon purpureus</name>
    <name type="common">Fire moss</name>
    <name type="synonym">Dicranum purpureum</name>
    <dbReference type="NCBI Taxonomy" id="3225"/>
    <lineage>
        <taxon>Eukaryota</taxon>
        <taxon>Viridiplantae</taxon>
        <taxon>Streptophyta</taxon>
        <taxon>Embryophyta</taxon>
        <taxon>Bryophyta</taxon>
        <taxon>Bryophytina</taxon>
        <taxon>Bryopsida</taxon>
        <taxon>Dicranidae</taxon>
        <taxon>Pseudoditrichales</taxon>
        <taxon>Ditrichaceae</taxon>
        <taxon>Ceratodon</taxon>
    </lineage>
</organism>
<keyword evidence="9" id="KW-0294">Fucose metabolism</keyword>
<evidence type="ECO:0000313" key="13">
    <source>
        <dbReference type="EMBL" id="KAG0582443.1"/>
    </source>
</evidence>
<evidence type="ECO:0000256" key="2">
    <source>
        <dbReference type="ARBA" id="ARBA00007737"/>
    </source>
</evidence>
<comment type="subcellular location">
    <subcellularLocation>
        <location evidence="1">Membrane</location>
    </subcellularLocation>
</comment>
<keyword evidence="3" id="KW-0328">Glycosyltransferase</keyword>
<evidence type="ECO:0000256" key="11">
    <source>
        <dbReference type="ARBA" id="ARBA00030350"/>
    </source>
</evidence>
<dbReference type="GO" id="GO:0016757">
    <property type="term" value="F:glycosyltransferase activity"/>
    <property type="evidence" value="ECO:0007669"/>
    <property type="project" value="UniProtKB-KW"/>
</dbReference>
<comment type="similarity">
    <text evidence="2">Belongs to the glycosyltransferase GT106 family.</text>
</comment>
<dbReference type="Proteomes" id="UP000822688">
    <property type="component" value="Chromosome 3"/>
</dbReference>
<dbReference type="PIRSF" id="PIRSF009360">
    <property type="entry name" value="UCP009360"/>
    <property type="match status" value="1"/>
</dbReference>
<dbReference type="GO" id="GO:0016020">
    <property type="term" value="C:membrane"/>
    <property type="evidence" value="ECO:0007669"/>
    <property type="project" value="UniProtKB-SubCell"/>
</dbReference>
<keyword evidence="8" id="KW-0325">Glycoprotein</keyword>
<evidence type="ECO:0000256" key="9">
    <source>
        <dbReference type="ARBA" id="ARBA00023253"/>
    </source>
</evidence>
<evidence type="ECO:0000256" key="3">
    <source>
        <dbReference type="ARBA" id="ARBA00022676"/>
    </source>
</evidence>
<keyword evidence="14" id="KW-1185">Reference proteome</keyword>
<evidence type="ECO:0000313" key="14">
    <source>
        <dbReference type="Proteomes" id="UP000822688"/>
    </source>
</evidence>
<dbReference type="Pfam" id="PF10250">
    <property type="entry name" value="O-FucT"/>
    <property type="match status" value="1"/>
</dbReference>
<evidence type="ECO:0000256" key="4">
    <source>
        <dbReference type="ARBA" id="ARBA00022679"/>
    </source>
</evidence>